<dbReference type="NCBIfam" id="TIGR02842">
    <property type="entry name" value="CyoC"/>
    <property type="match status" value="1"/>
</dbReference>
<sequence length="210" mass="23239">MGSTALSATHGAFEDVSHGGHVHHHDDGSKTLLGFWIYLMSDCLIFSALFATFIVLAHATAGGPSGKELFELPYVLGETMLLLISSVTFGMAMLNMHAGRRNQVIAWLAVTFLFGAGFIAMEVYEFAHLIHEGAGPSRSAFLSSYFTLVGTHGLHVTCGLIWLVVMMDQMRRFGLTDATRRRLSCLSLFWHFLDIVWICVFTFVYLRGAI</sequence>
<evidence type="ECO:0000256" key="3">
    <source>
        <dbReference type="ARBA" id="ARBA00011700"/>
    </source>
</evidence>
<dbReference type="SUPFAM" id="SSF81452">
    <property type="entry name" value="Cytochrome c oxidase subunit III-like"/>
    <property type="match status" value="1"/>
</dbReference>
<evidence type="ECO:0000256" key="17">
    <source>
        <dbReference type="RuleBase" id="RU003376"/>
    </source>
</evidence>
<accession>A0ABV9BY58</accession>
<reference evidence="21" key="1">
    <citation type="journal article" date="2019" name="Int. J. Syst. Evol. Microbiol.">
        <title>The Global Catalogue of Microorganisms (GCM) 10K type strain sequencing project: providing services to taxonomists for standard genome sequencing and annotation.</title>
        <authorList>
            <consortium name="The Broad Institute Genomics Platform"/>
            <consortium name="The Broad Institute Genome Sequencing Center for Infectious Disease"/>
            <person name="Wu L."/>
            <person name="Ma J."/>
        </authorList>
    </citation>
    <scope>NUCLEOTIDE SEQUENCE [LARGE SCALE GENOMIC DNA]</scope>
    <source>
        <strain evidence="21">CCM 4481</strain>
    </source>
</reference>
<comment type="subcellular location">
    <subcellularLocation>
        <location evidence="1 17">Cell membrane</location>
        <topology evidence="1 17">Multi-pass membrane protein</topology>
    </subcellularLocation>
</comment>
<dbReference type="InterPro" id="IPR013833">
    <property type="entry name" value="Cyt_c_oxidase_su3_a-hlx"/>
</dbReference>
<evidence type="ECO:0000256" key="5">
    <source>
        <dbReference type="ARBA" id="ARBA00022448"/>
    </source>
</evidence>
<dbReference type="Proteomes" id="UP001595961">
    <property type="component" value="Unassembled WGS sequence"/>
</dbReference>
<evidence type="ECO:0000256" key="11">
    <source>
        <dbReference type="ARBA" id="ARBA00023136"/>
    </source>
</evidence>
<protein>
    <recommendedName>
        <fullName evidence="4">Cytochrome bo(3) ubiquinol oxidase subunit 3</fullName>
    </recommendedName>
    <alternativeName>
        <fullName evidence="15">Cytochrome o ubiquinol oxidase subunit 3</fullName>
    </alternativeName>
    <alternativeName>
        <fullName evidence="13">Oxidase bo(3) subunit 3</fullName>
    </alternativeName>
    <alternativeName>
        <fullName evidence="16">Ubiquinol oxidase polypeptide III</fullName>
    </alternativeName>
    <alternativeName>
        <fullName evidence="14">Ubiquinol oxidase subunit 3</fullName>
    </alternativeName>
</protein>
<dbReference type="PROSITE" id="PS50253">
    <property type="entry name" value="COX3"/>
    <property type="match status" value="1"/>
</dbReference>
<dbReference type="InterPro" id="IPR024791">
    <property type="entry name" value="Cyt_c/ubiquinol_Oxase_su3"/>
</dbReference>
<keyword evidence="7 17" id="KW-0812">Transmembrane</keyword>
<evidence type="ECO:0000256" key="18">
    <source>
        <dbReference type="SAM" id="Phobius"/>
    </source>
</evidence>
<dbReference type="CDD" id="cd02863">
    <property type="entry name" value="Ubiquinol_oxidase_III"/>
    <property type="match status" value="1"/>
</dbReference>
<evidence type="ECO:0000256" key="14">
    <source>
        <dbReference type="ARBA" id="ARBA00031884"/>
    </source>
</evidence>
<keyword evidence="8" id="KW-0249">Electron transport</keyword>
<proteinExistence type="inferred from homology"/>
<evidence type="ECO:0000256" key="7">
    <source>
        <dbReference type="ARBA" id="ARBA00022692"/>
    </source>
</evidence>
<evidence type="ECO:0000256" key="16">
    <source>
        <dbReference type="ARBA" id="ARBA00032717"/>
    </source>
</evidence>
<dbReference type="InterPro" id="IPR035973">
    <property type="entry name" value="Cyt_c_oxidase_su3-like_sf"/>
</dbReference>
<keyword evidence="10" id="KW-0560">Oxidoreductase</keyword>
<dbReference type="InterPro" id="IPR033946">
    <property type="entry name" value="Ubiquinol_oxase_su3_dom"/>
</dbReference>
<name>A0ABV9BY58_9GAMM</name>
<evidence type="ECO:0000256" key="8">
    <source>
        <dbReference type="ARBA" id="ARBA00022982"/>
    </source>
</evidence>
<keyword evidence="9 18" id="KW-1133">Transmembrane helix</keyword>
<keyword evidence="6" id="KW-1003">Cell membrane</keyword>
<evidence type="ECO:0000313" key="21">
    <source>
        <dbReference type="Proteomes" id="UP001595961"/>
    </source>
</evidence>
<dbReference type="Gene3D" id="1.20.120.80">
    <property type="entry name" value="Cytochrome c oxidase, subunit III, four-helix bundle"/>
    <property type="match status" value="1"/>
</dbReference>
<dbReference type="PANTHER" id="PTHR11403">
    <property type="entry name" value="CYTOCHROME C OXIDASE SUBUNIT III"/>
    <property type="match status" value="1"/>
</dbReference>
<dbReference type="EMBL" id="JBHSGA010000005">
    <property type="protein sequence ID" value="MFC4525680.1"/>
    <property type="molecule type" value="Genomic_DNA"/>
</dbReference>
<feature type="domain" description="Heme-copper oxidase subunit III family profile" evidence="19">
    <location>
        <begin position="33"/>
        <end position="209"/>
    </location>
</feature>
<feature type="transmembrane region" description="Helical" evidence="18">
    <location>
        <begin position="104"/>
        <end position="124"/>
    </location>
</feature>
<keyword evidence="11 18" id="KW-0472">Membrane</keyword>
<evidence type="ECO:0000256" key="15">
    <source>
        <dbReference type="ARBA" id="ARBA00032189"/>
    </source>
</evidence>
<evidence type="ECO:0000259" key="19">
    <source>
        <dbReference type="PROSITE" id="PS50253"/>
    </source>
</evidence>
<evidence type="ECO:0000313" key="20">
    <source>
        <dbReference type="EMBL" id="MFC4525680.1"/>
    </source>
</evidence>
<comment type="similarity">
    <text evidence="2 17">Belongs to the cytochrome c oxidase subunit 3 family.</text>
</comment>
<evidence type="ECO:0000256" key="12">
    <source>
        <dbReference type="ARBA" id="ARBA00025694"/>
    </source>
</evidence>
<dbReference type="Pfam" id="PF00510">
    <property type="entry name" value="COX3"/>
    <property type="match status" value="1"/>
</dbReference>
<evidence type="ECO:0000256" key="2">
    <source>
        <dbReference type="ARBA" id="ARBA00010581"/>
    </source>
</evidence>
<feature type="transmembrane region" description="Helical" evidence="18">
    <location>
        <begin position="186"/>
        <end position="206"/>
    </location>
</feature>
<feature type="transmembrane region" description="Helical" evidence="18">
    <location>
        <begin position="144"/>
        <end position="165"/>
    </location>
</feature>
<dbReference type="RefSeq" id="WP_266150077.1">
    <property type="nucleotide sequence ID" value="NZ_CP064028.1"/>
</dbReference>
<gene>
    <name evidence="20" type="primary">cyoC</name>
    <name evidence="20" type="ORF">ACFO5W_03415</name>
</gene>
<dbReference type="PANTHER" id="PTHR11403:SF2">
    <property type="entry name" value="CYTOCHROME BO(3) UBIQUINOL OXIDASE SUBUNIT 3"/>
    <property type="match status" value="1"/>
</dbReference>
<evidence type="ECO:0000256" key="9">
    <source>
        <dbReference type="ARBA" id="ARBA00022989"/>
    </source>
</evidence>
<evidence type="ECO:0000256" key="4">
    <source>
        <dbReference type="ARBA" id="ARBA00014687"/>
    </source>
</evidence>
<evidence type="ECO:0000256" key="6">
    <source>
        <dbReference type="ARBA" id="ARBA00022475"/>
    </source>
</evidence>
<keyword evidence="5" id="KW-0813">Transport</keyword>
<feature type="transmembrane region" description="Helical" evidence="18">
    <location>
        <begin position="72"/>
        <end position="92"/>
    </location>
</feature>
<dbReference type="InterPro" id="IPR000298">
    <property type="entry name" value="Cyt_c_oxidase-like_su3"/>
</dbReference>
<comment type="caution">
    <text evidence="20">The sequence shown here is derived from an EMBL/GenBank/DDBJ whole genome shotgun (WGS) entry which is preliminary data.</text>
</comment>
<keyword evidence="21" id="KW-1185">Reference proteome</keyword>
<feature type="transmembrane region" description="Helical" evidence="18">
    <location>
        <begin position="35"/>
        <end position="60"/>
    </location>
</feature>
<organism evidence="20 21">
    <name type="scientific">Dyella halodurans</name>
    <dbReference type="NCBI Taxonomy" id="1920171"/>
    <lineage>
        <taxon>Bacteria</taxon>
        <taxon>Pseudomonadati</taxon>
        <taxon>Pseudomonadota</taxon>
        <taxon>Gammaproteobacteria</taxon>
        <taxon>Lysobacterales</taxon>
        <taxon>Rhodanobacteraceae</taxon>
        <taxon>Dyella</taxon>
    </lineage>
</organism>
<evidence type="ECO:0000256" key="10">
    <source>
        <dbReference type="ARBA" id="ARBA00023002"/>
    </source>
</evidence>
<evidence type="ECO:0000256" key="13">
    <source>
        <dbReference type="ARBA" id="ARBA00030072"/>
    </source>
</evidence>
<evidence type="ECO:0000256" key="1">
    <source>
        <dbReference type="ARBA" id="ARBA00004651"/>
    </source>
</evidence>
<comment type="subunit">
    <text evidence="3">Heterooctamer of two A chains, two B chains, two C chains and two D chains.</text>
</comment>
<dbReference type="InterPro" id="IPR014206">
    <property type="entry name" value="Cyt_c_ubiqinol_oxidase_su3"/>
</dbReference>
<comment type="function">
    <text evidence="12">Cytochrome bo(3) ubiquinol terminal oxidase is the component of the aerobic respiratory chain of E.coli that predominates when cells are grown at high aeration. Has proton pump activity across the membrane in addition to electron transfer, pumping 2 protons/electron.</text>
</comment>